<evidence type="ECO:0000256" key="1">
    <source>
        <dbReference type="ARBA" id="ARBA00005843"/>
    </source>
</evidence>
<dbReference type="Proteomes" id="UP000006729">
    <property type="component" value="Chromosome 2"/>
</dbReference>
<dbReference type="Gene3D" id="1.10.510.10">
    <property type="entry name" value="Transferase(Phosphotransferase) domain 1"/>
    <property type="match status" value="1"/>
</dbReference>
<evidence type="ECO:0000256" key="7">
    <source>
        <dbReference type="PROSITE-ProRule" id="PRU10141"/>
    </source>
</evidence>
<dbReference type="Gene3D" id="3.30.200.20">
    <property type="entry name" value="Phosphorylase Kinase, domain 1"/>
    <property type="match status" value="1"/>
</dbReference>
<keyword evidence="6" id="KW-0040">ANK repeat</keyword>
<evidence type="ECO:0000259" key="8">
    <source>
        <dbReference type="PROSITE" id="PS50011"/>
    </source>
</evidence>
<dbReference type="InterPro" id="IPR036770">
    <property type="entry name" value="Ankyrin_rpt-contain_sf"/>
</dbReference>
<dbReference type="PROSITE" id="PS50011">
    <property type="entry name" value="PROTEIN_KINASE_DOM"/>
    <property type="match status" value="1"/>
</dbReference>
<dbReference type="Pfam" id="PF07714">
    <property type="entry name" value="PK_Tyr_Ser-Thr"/>
    <property type="match status" value="1"/>
</dbReference>
<dbReference type="PROSITE" id="PS00107">
    <property type="entry name" value="PROTEIN_KINASE_ATP"/>
    <property type="match status" value="1"/>
</dbReference>
<dbReference type="InterPro" id="IPR001245">
    <property type="entry name" value="Ser-Thr/Tyr_kinase_cat_dom"/>
</dbReference>
<dbReference type="InterPro" id="IPR051681">
    <property type="entry name" value="Ser/Thr_Kinases-Pseudokinases"/>
</dbReference>
<dbReference type="AlphaFoldDB" id="A0A3N7ERY3"/>
<dbReference type="PROSITE" id="PS50088">
    <property type="entry name" value="ANK_REPEAT"/>
    <property type="match status" value="1"/>
</dbReference>
<dbReference type="SMART" id="SM00248">
    <property type="entry name" value="ANK"/>
    <property type="match status" value="2"/>
</dbReference>
<dbReference type="PANTHER" id="PTHR44329:SF62">
    <property type="entry name" value="PROTEIN KINASE DOMAIN-CONTAINING PROTEIN"/>
    <property type="match status" value="1"/>
</dbReference>
<comment type="similarity">
    <text evidence="1">Belongs to the protein kinase superfamily. TKL Ser/Thr protein kinase family.</text>
</comment>
<dbReference type="PROSITE" id="PS50297">
    <property type="entry name" value="ANK_REP_REGION"/>
    <property type="match status" value="1"/>
</dbReference>
<dbReference type="EMBL" id="CM009291">
    <property type="protein sequence ID" value="RQO87010.2"/>
    <property type="molecule type" value="Genomic_DNA"/>
</dbReference>
<keyword evidence="10" id="KW-1185">Reference proteome</keyword>
<dbReference type="PIRSF" id="PIRSF000654">
    <property type="entry name" value="Integrin-linked_kinase"/>
    <property type="match status" value="1"/>
</dbReference>
<dbReference type="Pfam" id="PF12796">
    <property type="entry name" value="Ank_2"/>
    <property type="match status" value="1"/>
</dbReference>
<dbReference type="InterPro" id="IPR002110">
    <property type="entry name" value="Ankyrin_rpt"/>
</dbReference>
<dbReference type="InterPro" id="IPR000719">
    <property type="entry name" value="Prot_kinase_dom"/>
</dbReference>
<gene>
    <name evidence="9" type="ORF">POPTR_002G156701v4</name>
</gene>
<reference evidence="9 10" key="1">
    <citation type="journal article" date="2006" name="Science">
        <title>The genome of black cottonwood, Populus trichocarpa (Torr. &amp; Gray).</title>
        <authorList>
            <person name="Tuskan G.A."/>
            <person name="Difazio S."/>
            <person name="Jansson S."/>
            <person name="Bohlmann J."/>
            <person name="Grigoriev I."/>
            <person name="Hellsten U."/>
            <person name="Putnam N."/>
            <person name="Ralph S."/>
            <person name="Rombauts S."/>
            <person name="Salamov A."/>
            <person name="Schein J."/>
            <person name="Sterck L."/>
            <person name="Aerts A."/>
            <person name="Bhalerao R.R."/>
            <person name="Bhalerao R.P."/>
            <person name="Blaudez D."/>
            <person name="Boerjan W."/>
            <person name="Brun A."/>
            <person name="Brunner A."/>
            <person name="Busov V."/>
            <person name="Campbell M."/>
            <person name="Carlson J."/>
            <person name="Chalot M."/>
            <person name="Chapman J."/>
            <person name="Chen G.L."/>
            <person name="Cooper D."/>
            <person name="Coutinho P.M."/>
            <person name="Couturier J."/>
            <person name="Covert S."/>
            <person name="Cronk Q."/>
            <person name="Cunningham R."/>
            <person name="Davis J."/>
            <person name="Degroeve S."/>
            <person name="Dejardin A."/>
            <person name="Depamphilis C."/>
            <person name="Detter J."/>
            <person name="Dirks B."/>
            <person name="Dubchak I."/>
            <person name="Duplessis S."/>
            <person name="Ehlting J."/>
            <person name="Ellis B."/>
            <person name="Gendler K."/>
            <person name="Goodstein D."/>
            <person name="Gribskov M."/>
            <person name="Grimwood J."/>
            <person name="Groover A."/>
            <person name="Gunter L."/>
            <person name="Hamberger B."/>
            <person name="Heinze B."/>
            <person name="Helariutta Y."/>
            <person name="Henrissat B."/>
            <person name="Holligan D."/>
            <person name="Holt R."/>
            <person name="Huang W."/>
            <person name="Islam-Faridi N."/>
            <person name="Jones S."/>
            <person name="Jones-Rhoades M."/>
            <person name="Jorgensen R."/>
            <person name="Joshi C."/>
            <person name="Kangasjarvi J."/>
            <person name="Karlsson J."/>
            <person name="Kelleher C."/>
            <person name="Kirkpatrick R."/>
            <person name="Kirst M."/>
            <person name="Kohler A."/>
            <person name="Kalluri U."/>
            <person name="Larimer F."/>
            <person name="Leebens-Mack J."/>
            <person name="Leple J.C."/>
            <person name="Locascio P."/>
            <person name="Lou Y."/>
            <person name="Lucas S."/>
            <person name="Martin F."/>
            <person name="Montanini B."/>
            <person name="Napoli C."/>
            <person name="Nelson D.R."/>
            <person name="Nelson C."/>
            <person name="Nieminen K."/>
            <person name="Nilsson O."/>
            <person name="Pereda V."/>
            <person name="Peter G."/>
            <person name="Philippe R."/>
            <person name="Pilate G."/>
            <person name="Poliakov A."/>
            <person name="Razumovskaya J."/>
            <person name="Richardson P."/>
            <person name="Rinaldi C."/>
            <person name="Ritland K."/>
            <person name="Rouze P."/>
            <person name="Ryaboy D."/>
            <person name="Schmutz J."/>
            <person name="Schrader J."/>
            <person name="Segerman B."/>
            <person name="Shin H."/>
            <person name="Siddiqui A."/>
            <person name="Sterky F."/>
            <person name="Terry A."/>
            <person name="Tsai C.J."/>
            <person name="Uberbacher E."/>
            <person name="Unneberg P."/>
            <person name="Vahala J."/>
            <person name="Wall K."/>
            <person name="Wessler S."/>
            <person name="Yang G."/>
            <person name="Yin T."/>
            <person name="Douglas C."/>
            <person name="Marra M."/>
            <person name="Sandberg G."/>
            <person name="Van de Peer Y."/>
            <person name="Rokhsar D."/>
        </authorList>
    </citation>
    <scope>NUCLEOTIDE SEQUENCE [LARGE SCALE GENOMIC DNA]</scope>
    <source>
        <strain evidence="10">cv. Nisqually</strain>
    </source>
</reference>
<dbReference type="GO" id="GO:0007165">
    <property type="term" value="P:signal transduction"/>
    <property type="evidence" value="ECO:0000318"/>
    <property type="project" value="GO_Central"/>
</dbReference>
<accession>A0A3N7ERY3</accession>
<dbReference type="InParanoid" id="A0A3N7ERY3"/>
<evidence type="ECO:0000256" key="2">
    <source>
        <dbReference type="ARBA" id="ARBA00022679"/>
    </source>
</evidence>
<evidence type="ECO:0000313" key="10">
    <source>
        <dbReference type="Proteomes" id="UP000006729"/>
    </source>
</evidence>
<dbReference type="FunFam" id="3.30.200.20:FF:000180">
    <property type="entry name" value="serine/threonine-protein kinase STY46-like"/>
    <property type="match status" value="1"/>
</dbReference>
<dbReference type="PRINTS" id="PR00109">
    <property type="entry name" value="TYRKINASE"/>
</dbReference>
<dbReference type="GO" id="GO:0005524">
    <property type="term" value="F:ATP binding"/>
    <property type="evidence" value="ECO:0007669"/>
    <property type="project" value="UniProtKB-UniRule"/>
</dbReference>
<comment type="caution">
    <text evidence="9">The sequence shown here is derived from an EMBL/GenBank/DDBJ whole genome shotgun (WGS) entry which is preliminary data.</text>
</comment>
<dbReference type="CDD" id="cd13999">
    <property type="entry name" value="STKc_MAP3K-like"/>
    <property type="match status" value="1"/>
</dbReference>
<keyword evidence="5 7" id="KW-0067">ATP-binding</keyword>
<evidence type="ECO:0000313" key="9">
    <source>
        <dbReference type="EMBL" id="RQO87010.2"/>
    </source>
</evidence>
<evidence type="ECO:0000256" key="6">
    <source>
        <dbReference type="PROSITE-ProRule" id="PRU00023"/>
    </source>
</evidence>
<proteinExistence type="inferred from homology"/>
<keyword evidence="2" id="KW-0808">Transferase</keyword>
<dbReference type="Gene3D" id="1.25.40.20">
    <property type="entry name" value="Ankyrin repeat-containing domain"/>
    <property type="match status" value="1"/>
</dbReference>
<dbReference type="STRING" id="3694.A0A3N7ERY3"/>
<name>A0A3N7ERY3_POPTR</name>
<dbReference type="SUPFAM" id="SSF56112">
    <property type="entry name" value="Protein kinase-like (PK-like)"/>
    <property type="match status" value="1"/>
</dbReference>
<sequence>MEESTKRYAVVTGANKGLGWGIVKLLASKGVMVVLTARDETRGLEAVEKLNECGLSDHVVFHLLDVMDPASIASLADFIRIQYGNLDILVRPRANLHKTCGAKVSLALIFSV</sequence>
<evidence type="ECO:0000256" key="4">
    <source>
        <dbReference type="ARBA" id="ARBA00022777"/>
    </source>
</evidence>
<evidence type="ECO:0000256" key="5">
    <source>
        <dbReference type="ARBA" id="ARBA00022840"/>
    </source>
</evidence>
<dbReference type="SUPFAM" id="SSF48403">
    <property type="entry name" value="Ankyrin repeat"/>
    <property type="match status" value="1"/>
</dbReference>
<dbReference type="FunFam" id="1.10.510.10:FF:002723">
    <property type="match status" value="1"/>
</dbReference>
<dbReference type="InterPro" id="IPR011009">
    <property type="entry name" value="Kinase-like_dom_sf"/>
</dbReference>
<dbReference type="InterPro" id="IPR017441">
    <property type="entry name" value="Protein_kinase_ATP_BS"/>
</dbReference>
<dbReference type="PANTHER" id="PTHR44329">
    <property type="entry name" value="SERINE/THREONINE-PROTEIN KINASE TNNI3K-RELATED"/>
    <property type="match status" value="1"/>
</dbReference>
<evidence type="ECO:0000256" key="3">
    <source>
        <dbReference type="ARBA" id="ARBA00022741"/>
    </source>
</evidence>
<organism evidence="9 10">
    <name type="scientific">Populus trichocarpa</name>
    <name type="common">Western balsam poplar</name>
    <name type="synonym">Populus balsamifera subsp. trichocarpa</name>
    <dbReference type="NCBI Taxonomy" id="3694"/>
    <lineage>
        <taxon>Eukaryota</taxon>
        <taxon>Viridiplantae</taxon>
        <taxon>Streptophyta</taxon>
        <taxon>Embryophyta</taxon>
        <taxon>Tracheophyta</taxon>
        <taxon>Spermatophyta</taxon>
        <taxon>Magnoliopsida</taxon>
        <taxon>eudicotyledons</taxon>
        <taxon>Gunneridae</taxon>
        <taxon>Pentapetalae</taxon>
        <taxon>rosids</taxon>
        <taxon>fabids</taxon>
        <taxon>Malpighiales</taxon>
        <taxon>Salicaceae</taxon>
        <taxon>Saliceae</taxon>
        <taxon>Populus</taxon>
    </lineage>
</organism>
<dbReference type="GO" id="GO:0004674">
    <property type="term" value="F:protein serine/threonine kinase activity"/>
    <property type="evidence" value="ECO:0000318"/>
    <property type="project" value="GO_Central"/>
</dbReference>
<keyword evidence="4" id="KW-0418">Kinase</keyword>
<keyword evidence="3 7" id="KW-0547">Nucleotide-binding</keyword>
<protein>
    <recommendedName>
        <fullName evidence="8">Protein kinase domain-containing protein</fullName>
    </recommendedName>
</protein>